<organismHost>
    <name type="scientific">Escherichia coli</name>
    <dbReference type="NCBI Taxonomy" id="562"/>
</organismHost>
<name>A0A482GMZ8_BPGOS</name>
<dbReference type="Proteomes" id="UP000294673">
    <property type="component" value="Segment"/>
</dbReference>
<protein>
    <submittedName>
        <fullName evidence="1">Uncharacterized protein</fullName>
    </submittedName>
</protein>
<reference evidence="1 2" key="1">
    <citation type="submission" date="2018-12" db="EMBL/GenBank/DDBJ databases">
        <title>Still something new to discover - new insights into E. coli phage diversity and taxonomy.</title>
        <authorList>
            <person name="Korf I.H.E."/>
            <person name="Adriaennsens E."/>
            <person name="Dreiseikelmann B."/>
            <person name="Kropinski A."/>
            <person name="Nimtz M."/>
            <person name="Meier-Kolthoff J.P."/>
            <person name="Rohde M."/>
            <person name="van Raaij M."/>
            <person name="Wittmann J."/>
        </authorList>
    </citation>
    <scope>NUCLEOTIDE SEQUENCE [LARGE SCALE GENOMIC DNA]</scope>
</reference>
<gene>
    <name evidence="1" type="ORF">Goslar_00082</name>
</gene>
<dbReference type="EMBL" id="MK327938">
    <property type="protein sequence ID" value="QBO63875.1"/>
    <property type="molecule type" value="Genomic_DNA"/>
</dbReference>
<evidence type="ECO:0000313" key="1">
    <source>
        <dbReference type="EMBL" id="QBO63875.1"/>
    </source>
</evidence>
<sequence length="109" mass="12933">MKLNIEMGIAYDTMFGLYDRVNDWTPLKWVAQHPAEDPWDRLGIKPLIEDYVRFGIKEFMTLDAFLKAPYPYAQTVLKIAQDELRKRSAVLDDDEDKLRREEERLRNGK</sequence>
<proteinExistence type="predicted"/>
<keyword evidence="2" id="KW-1185">Reference proteome</keyword>
<evidence type="ECO:0000313" key="2">
    <source>
        <dbReference type="Proteomes" id="UP000294673"/>
    </source>
</evidence>
<organism evidence="1 2">
    <name type="scientific">Escherichia phage vB_EcoM_Goslar</name>
    <dbReference type="NCBI Taxonomy" id="2502409"/>
    <lineage>
        <taxon>Viruses</taxon>
        <taxon>Duplodnaviria</taxon>
        <taxon>Heunggongvirae</taxon>
        <taxon>Uroviricota</taxon>
        <taxon>Caudoviricetes</taxon>
        <taxon>Chimalliviridae</taxon>
        <taxon>Goslarvirus</taxon>
        <taxon>Goslarvirus goslar</taxon>
    </lineage>
</organism>
<accession>A0A482GMZ8</accession>